<dbReference type="Gene3D" id="2.60.40.1140">
    <property type="entry name" value="Collagen-binding surface protein Cna, B-type domain"/>
    <property type="match status" value="1"/>
</dbReference>
<dbReference type="CDD" id="cd00222">
    <property type="entry name" value="CollagenBindB"/>
    <property type="match status" value="1"/>
</dbReference>
<name>A0A0X8GYP7_9FIRM</name>
<evidence type="ECO:0000259" key="2">
    <source>
        <dbReference type="Pfam" id="PF05738"/>
    </source>
</evidence>
<evidence type="ECO:0000313" key="4">
    <source>
        <dbReference type="Proteomes" id="UP000063781"/>
    </source>
</evidence>
<keyword evidence="1" id="KW-0472">Membrane</keyword>
<dbReference type="SUPFAM" id="SSF49478">
    <property type="entry name" value="Cna protein B-type domain"/>
    <property type="match status" value="1"/>
</dbReference>
<keyword evidence="1" id="KW-0812">Transmembrane</keyword>
<proteinExistence type="predicted"/>
<keyword evidence="1" id="KW-1133">Transmembrane helix</keyword>
<dbReference type="AlphaFoldDB" id="A0A0X8GYP7"/>
<sequence>MDDSNQWTSSFDNLPVYEHGVEIEYTIQEQAVSGYRTHITGESKTGYIVSNVLIPQEPIKPFVPKPQTVIPGLGISTNSLDLIFIGLGLVLIVISIRHKRRIK</sequence>
<dbReference type="EMBL" id="CP013213">
    <property type="protein sequence ID" value="AMC92856.1"/>
    <property type="molecule type" value="Genomic_DNA"/>
</dbReference>
<accession>A0A0X8GYP7</accession>
<dbReference type="InterPro" id="IPR008454">
    <property type="entry name" value="Collagen-bd_Cna-like_B-typ_dom"/>
</dbReference>
<keyword evidence="4" id="KW-1185">Reference proteome</keyword>
<dbReference type="KEGG" id="erl:AOC36_02305"/>
<feature type="domain" description="CNA-B" evidence="2">
    <location>
        <begin position="3"/>
        <end position="51"/>
    </location>
</feature>
<protein>
    <recommendedName>
        <fullName evidence="2">CNA-B domain-containing protein</fullName>
    </recommendedName>
</protein>
<dbReference type="Proteomes" id="UP000063781">
    <property type="component" value="Chromosome"/>
</dbReference>
<evidence type="ECO:0000313" key="3">
    <source>
        <dbReference type="EMBL" id="AMC92856.1"/>
    </source>
</evidence>
<evidence type="ECO:0000256" key="1">
    <source>
        <dbReference type="SAM" id="Phobius"/>
    </source>
</evidence>
<organism evidence="3 4">
    <name type="scientific">Erysipelothrix larvae</name>
    <dbReference type="NCBI Taxonomy" id="1514105"/>
    <lineage>
        <taxon>Bacteria</taxon>
        <taxon>Bacillati</taxon>
        <taxon>Bacillota</taxon>
        <taxon>Erysipelotrichia</taxon>
        <taxon>Erysipelotrichales</taxon>
        <taxon>Erysipelotrichaceae</taxon>
        <taxon>Erysipelothrix</taxon>
    </lineage>
</organism>
<dbReference type="STRING" id="1514105.AOC36_02305"/>
<gene>
    <name evidence="3" type="ORF">AOC36_02305</name>
</gene>
<dbReference type="Pfam" id="PF05738">
    <property type="entry name" value="Cna_B"/>
    <property type="match status" value="1"/>
</dbReference>
<feature type="transmembrane region" description="Helical" evidence="1">
    <location>
        <begin position="69"/>
        <end position="94"/>
    </location>
</feature>
<reference evidence="3 4" key="1">
    <citation type="submission" date="2015-10" db="EMBL/GenBank/DDBJ databases">
        <title>Erysipelothrix larvae sp. LV19 isolated from the larval gut of the rhinoceros beetle, Trypoxylus dichotomus.</title>
        <authorList>
            <person name="Lim S."/>
            <person name="Kim B.-C."/>
        </authorList>
    </citation>
    <scope>NUCLEOTIDE SEQUENCE [LARGE SCALE GENOMIC DNA]</scope>
    <source>
        <strain evidence="3 4">LV19</strain>
    </source>
</reference>